<evidence type="ECO:0000313" key="3">
    <source>
        <dbReference type="Proteomes" id="UP000676194"/>
    </source>
</evidence>
<accession>A0A8E6EU35</accession>
<proteinExistence type="predicted"/>
<feature type="signal peptide" evidence="1">
    <location>
        <begin position="1"/>
        <end position="20"/>
    </location>
</feature>
<keyword evidence="3" id="KW-1185">Reference proteome</keyword>
<organism evidence="2 3">
    <name type="scientific">Telmatocola sphagniphila</name>
    <dbReference type="NCBI Taxonomy" id="1123043"/>
    <lineage>
        <taxon>Bacteria</taxon>
        <taxon>Pseudomonadati</taxon>
        <taxon>Planctomycetota</taxon>
        <taxon>Planctomycetia</taxon>
        <taxon>Gemmatales</taxon>
        <taxon>Gemmataceae</taxon>
    </lineage>
</organism>
<keyword evidence="1" id="KW-0732">Signal</keyword>
<dbReference type="Proteomes" id="UP000676194">
    <property type="component" value="Chromosome"/>
</dbReference>
<dbReference type="AlphaFoldDB" id="A0A8E6EU35"/>
<name>A0A8E6EU35_9BACT</name>
<evidence type="ECO:0000313" key="2">
    <source>
        <dbReference type="EMBL" id="QVL33214.1"/>
    </source>
</evidence>
<reference evidence="2" key="1">
    <citation type="submission" date="2021-05" db="EMBL/GenBank/DDBJ databases">
        <title>Complete genome sequence of the cellulolytic planctomycete Telmatocola sphagniphila SP2T and characterization of the first cellulase from planctomycetes.</title>
        <authorList>
            <person name="Rakitin A.L."/>
            <person name="Beletsky A.V."/>
            <person name="Naumoff D.G."/>
            <person name="Kulichevskaya I.S."/>
            <person name="Mardanov A.V."/>
            <person name="Ravin N.V."/>
            <person name="Dedysh S.N."/>
        </authorList>
    </citation>
    <scope>NUCLEOTIDE SEQUENCE</scope>
    <source>
        <strain evidence="2">SP2T</strain>
    </source>
</reference>
<evidence type="ECO:0008006" key="4">
    <source>
        <dbReference type="Google" id="ProtNLM"/>
    </source>
</evidence>
<feature type="chain" id="PRO_5034253048" description="Tetratricopeptide repeat protein" evidence="1">
    <location>
        <begin position="21"/>
        <end position="260"/>
    </location>
</feature>
<dbReference type="KEGG" id="tsph:KIH39_04670"/>
<protein>
    <recommendedName>
        <fullName evidence="4">Tetratricopeptide repeat protein</fullName>
    </recommendedName>
</protein>
<dbReference type="EMBL" id="CP074694">
    <property type="protein sequence ID" value="QVL33214.1"/>
    <property type="molecule type" value="Genomic_DNA"/>
</dbReference>
<evidence type="ECO:0000256" key="1">
    <source>
        <dbReference type="SAM" id="SignalP"/>
    </source>
</evidence>
<dbReference type="RefSeq" id="WP_213498104.1">
    <property type="nucleotide sequence ID" value="NZ_CP074694.1"/>
</dbReference>
<gene>
    <name evidence="2" type="ORF">KIH39_04670</name>
</gene>
<sequence>MKPLAIASPLLFLFASLASAENPPEFNYKLCEKPNYLSESHGKEMILKAKFRIGQPGIIAVYERKNKKTNREDYPAEIPVKFYSPEAEKNFRESIIASNKRKKDLVAELVAKADFCKEDEVLSKDYVVPDALLPKASITPRFQSLQSGWMRMQEGAAESDAIMEKILADARKKGQTEKRKYYGAFGFVDAKVNAIAPEKEDKPIEIPTETAASSKLFLAKAKLRNDADKAEGIKILKMILDQYPGTKAAKEAAEIFDDSK</sequence>